<name>A0AAV4FEZ1_9GAST</name>
<dbReference type="PANTHER" id="PTHR33480">
    <property type="entry name" value="SET DOMAIN-CONTAINING PROTEIN-RELATED"/>
    <property type="match status" value="1"/>
</dbReference>
<dbReference type="Proteomes" id="UP000762676">
    <property type="component" value="Unassembled WGS sequence"/>
</dbReference>
<organism evidence="1 2">
    <name type="scientific">Elysia marginata</name>
    <dbReference type="NCBI Taxonomy" id="1093978"/>
    <lineage>
        <taxon>Eukaryota</taxon>
        <taxon>Metazoa</taxon>
        <taxon>Spiralia</taxon>
        <taxon>Lophotrochozoa</taxon>
        <taxon>Mollusca</taxon>
        <taxon>Gastropoda</taxon>
        <taxon>Heterobranchia</taxon>
        <taxon>Euthyneura</taxon>
        <taxon>Panpulmonata</taxon>
        <taxon>Sacoglossa</taxon>
        <taxon>Placobranchoidea</taxon>
        <taxon>Plakobranchidae</taxon>
        <taxon>Elysia</taxon>
    </lineage>
</organism>
<sequence>MKRKEFTGEDLLKRKHFDDLIKTIVQMTTDDEGEETKDGLRLAIGYILKRLIKVFNGYYIQQDRMDDAKEVDLFQRVFESNWAYTFHSSQVATELLRNTLRKPCDMPLESDIKKSSRFSH</sequence>
<proteinExistence type="predicted"/>
<reference evidence="1 2" key="1">
    <citation type="journal article" date="2021" name="Elife">
        <title>Chloroplast acquisition without the gene transfer in kleptoplastic sea slugs, Plakobranchus ocellatus.</title>
        <authorList>
            <person name="Maeda T."/>
            <person name="Takahashi S."/>
            <person name="Yoshida T."/>
            <person name="Shimamura S."/>
            <person name="Takaki Y."/>
            <person name="Nagai Y."/>
            <person name="Toyoda A."/>
            <person name="Suzuki Y."/>
            <person name="Arimoto A."/>
            <person name="Ishii H."/>
            <person name="Satoh N."/>
            <person name="Nishiyama T."/>
            <person name="Hasebe M."/>
            <person name="Maruyama T."/>
            <person name="Minagawa J."/>
            <person name="Obokata J."/>
            <person name="Shigenobu S."/>
        </authorList>
    </citation>
    <scope>NUCLEOTIDE SEQUENCE [LARGE SCALE GENOMIC DNA]</scope>
</reference>
<evidence type="ECO:0000313" key="2">
    <source>
        <dbReference type="Proteomes" id="UP000762676"/>
    </source>
</evidence>
<comment type="caution">
    <text evidence="1">The sequence shown here is derived from an EMBL/GenBank/DDBJ whole genome shotgun (WGS) entry which is preliminary data.</text>
</comment>
<dbReference type="PANTHER" id="PTHR33480:SF1">
    <property type="entry name" value="TYR RECOMBINASE DOMAIN-CONTAINING PROTEIN"/>
    <property type="match status" value="1"/>
</dbReference>
<dbReference type="AlphaFoldDB" id="A0AAV4FEZ1"/>
<accession>A0AAV4FEZ1</accession>
<keyword evidence="2" id="KW-1185">Reference proteome</keyword>
<protein>
    <submittedName>
        <fullName evidence="1">Uncharacterized protein</fullName>
    </submittedName>
</protein>
<gene>
    <name evidence="1" type="ORF">ElyMa_005674100</name>
</gene>
<dbReference type="EMBL" id="BMAT01011360">
    <property type="protein sequence ID" value="GFR71238.1"/>
    <property type="molecule type" value="Genomic_DNA"/>
</dbReference>
<evidence type="ECO:0000313" key="1">
    <source>
        <dbReference type="EMBL" id="GFR71238.1"/>
    </source>
</evidence>